<dbReference type="PANTHER" id="PTHR32063:SF33">
    <property type="entry name" value="RND SUPERFAMILY EFFLUX PUMP PERMEASE COMPONENT"/>
    <property type="match status" value="1"/>
</dbReference>
<evidence type="ECO:0000313" key="2">
    <source>
        <dbReference type="EMBL" id="TWT42797.1"/>
    </source>
</evidence>
<keyword evidence="1" id="KW-0812">Transmembrane</keyword>
<dbReference type="AlphaFoldDB" id="A0A5C5VXD7"/>
<keyword evidence="1" id="KW-0472">Membrane</keyword>
<dbReference type="Gene3D" id="3.30.70.1430">
    <property type="entry name" value="Multidrug efflux transporter AcrB pore domain"/>
    <property type="match status" value="1"/>
</dbReference>
<keyword evidence="3" id="KW-1185">Reference proteome</keyword>
<dbReference type="EMBL" id="SIHI01000038">
    <property type="protein sequence ID" value="TWT42797.1"/>
    <property type="molecule type" value="Genomic_DNA"/>
</dbReference>
<sequence length="133" mass="14509">MKTDQDDQKLQGGAIAWMASNSIAANLLMVILLGGGIWSAFAIQKEVFPQFQLDIVEITVGYPGAAPTEVEQGILQPIEEAVRGVEGVREIVSEAREGRGEVLIELVAGQNRMKVFQDIDQAVNRIQTFPGRD</sequence>
<dbReference type="Proteomes" id="UP000317243">
    <property type="component" value="Unassembled WGS sequence"/>
</dbReference>
<protein>
    <submittedName>
        <fullName evidence="2">Swarming motility protein SwrC</fullName>
    </submittedName>
</protein>
<dbReference type="Gene3D" id="1.20.1640.10">
    <property type="entry name" value="Multidrug efflux transporter AcrB transmembrane domain"/>
    <property type="match status" value="1"/>
</dbReference>
<name>A0A5C5VXD7_9PLAN</name>
<proteinExistence type="predicted"/>
<gene>
    <name evidence="2" type="primary">swrC</name>
    <name evidence="2" type="ORF">KOR42_46520</name>
</gene>
<comment type="caution">
    <text evidence="2">The sequence shown here is derived from an EMBL/GenBank/DDBJ whole genome shotgun (WGS) entry which is preliminary data.</text>
</comment>
<dbReference type="GO" id="GO:0005886">
    <property type="term" value="C:plasma membrane"/>
    <property type="evidence" value="ECO:0007669"/>
    <property type="project" value="TreeGrafter"/>
</dbReference>
<keyword evidence="1" id="KW-1133">Transmembrane helix</keyword>
<dbReference type="Pfam" id="PF00873">
    <property type="entry name" value="ACR_tran"/>
    <property type="match status" value="1"/>
</dbReference>
<dbReference type="InterPro" id="IPR001036">
    <property type="entry name" value="Acrflvin-R"/>
</dbReference>
<organism evidence="2 3">
    <name type="scientific">Thalassoglobus neptunius</name>
    <dbReference type="NCBI Taxonomy" id="1938619"/>
    <lineage>
        <taxon>Bacteria</taxon>
        <taxon>Pseudomonadati</taxon>
        <taxon>Planctomycetota</taxon>
        <taxon>Planctomycetia</taxon>
        <taxon>Planctomycetales</taxon>
        <taxon>Planctomycetaceae</taxon>
        <taxon>Thalassoglobus</taxon>
    </lineage>
</organism>
<evidence type="ECO:0000313" key="3">
    <source>
        <dbReference type="Proteomes" id="UP000317243"/>
    </source>
</evidence>
<feature type="transmembrane region" description="Helical" evidence="1">
    <location>
        <begin position="23"/>
        <end position="43"/>
    </location>
</feature>
<dbReference type="SUPFAM" id="SSF82693">
    <property type="entry name" value="Multidrug efflux transporter AcrB pore domain, PN1, PN2, PC1 and PC2 subdomains"/>
    <property type="match status" value="1"/>
</dbReference>
<dbReference type="PANTHER" id="PTHR32063">
    <property type="match status" value="1"/>
</dbReference>
<accession>A0A5C5VXD7</accession>
<dbReference type="GO" id="GO:0042910">
    <property type="term" value="F:xenobiotic transmembrane transporter activity"/>
    <property type="evidence" value="ECO:0007669"/>
    <property type="project" value="TreeGrafter"/>
</dbReference>
<reference evidence="2 3" key="1">
    <citation type="submission" date="2019-02" db="EMBL/GenBank/DDBJ databases">
        <title>Deep-cultivation of Planctomycetes and their phenomic and genomic characterization uncovers novel biology.</title>
        <authorList>
            <person name="Wiegand S."/>
            <person name="Jogler M."/>
            <person name="Boedeker C."/>
            <person name="Pinto D."/>
            <person name="Vollmers J."/>
            <person name="Rivas-Marin E."/>
            <person name="Kohn T."/>
            <person name="Peeters S.H."/>
            <person name="Heuer A."/>
            <person name="Rast P."/>
            <person name="Oberbeckmann S."/>
            <person name="Bunk B."/>
            <person name="Jeske O."/>
            <person name="Meyerdierks A."/>
            <person name="Storesund J.E."/>
            <person name="Kallscheuer N."/>
            <person name="Luecker S."/>
            <person name="Lage O.M."/>
            <person name="Pohl T."/>
            <person name="Merkel B.J."/>
            <person name="Hornburger P."/>
            <person name="Mueller R.-W."/>
            <person name="Bruemmer F."/>
            <person name="Labrenz M."/>
            <person name="Spormann A.M."/>
            <person name="Op Den Camp H."/>
            <person name="Overmann J."/>
            <person name="Amann R."/>
            <person name="Jetten M.S.M."/>
            <person name="Mascher T."/>
            <person name="Medema M.H."/>
            <person name="Devos D.P."/>
            <person name="Kaster A.-K."/>
            <person name="Ovreas L."/>
            <person name="Rohde M."/>
            <person name="Galperin M.Y."/>
            <person name="Jogler C."/>
        </authorList>
    </citation>
    <scope>NUCLEOTIDE SEQUENCE [LARGE SCALE GENOMIC DNA]</scope>
    <source>
        <strain evidence="2 3">KOR42</strain>
    </source>
</reference>
<evidence type="ECO:0000256" key="1">
    <source>
        <dbReference type="SAM" id="Phobius"/>
    </source>
</evidence>